<reference evidence="10 11" key="1">
    <citation type="submission" date="2016-11" db="EMBL/GenBank/DDBJ databases">
        <title>Trade-off between light-utilization and light-protection in marine flavobacteria.</title>
        <authorList>
            <person name="Kumagai Y."/>
        </authorList>
    </citation>
    <scope>NUCLEOTIDE SEQUENCE [LARGE SCALE GENOMIC DNA]</scope>
    <source>
        <strain evidence="10 11">JCM 17109</strain>
    </source>
</reference>
<dbReference type="SMART" id="SM00091">
    <property type="entry name" value="PAS"/>
    <property type="match status" value="3"/>
</dbReference>
<dbReference type="PROSITE" id="PS50109">
    <property type="entry name" value="HIS_KIN"/>
    <property type="match status" value="1"/>
</dbReference>
<dbReference type="FunFam" id="3.30.565.10:FF:000006">
    <property type="entry name" value="Sensor histidine kinase WalK"/>
    <property type="match status" value="1"/>
</dbReference>
<dbReference type="Pfam" id="PF13426">
    <property type="entry name" value="PAS_9"/>
    <property type="match status" value="1"/>
</dbReference>
<dbReference type="PRINTS" id="PR00344">
    <property type="entry name" value="BCTRLSENSOR"/>
</dbReference>
<dbReference type="CDD" id="cd00082">
    <property type="entry name" value="HisKA"/>
    <property type="match status" value="1"/>
</dbReference>
<feature type="domain" description="PAC" evidence="9">
    <location>
        <begin position="506"/>
        <end position="560"/>
    </location>
</feature>
<name>A0A2S9WQR4_9FLAO</name>
<dbReference type="InterPro" id="IPR036890">
    <property type="entry name" value="HATPase_C_sf"/>
</dbReference>
<dbReference type="CDD" id="cd00130">
    <property type="entry name" value="PAS"/>
    <property type="match status" value="3"/>
</dbReference>
<dbReference type="SUPFAM" id="SSF47384">
    <property type="entry name" value="Homodimeric domain of signal transducing histidine kinase"/>
    <property type="match status" value="1"/>
</dbReference>
<dbReference type="PANTHER" id="PTHR43304:SF1">
    <property type="entry name" value="PAC DOMAIN-CONTAINING PROTEIN"/>
    <property type="match status" value="1"/>
</dbReference>
<dbReference type="Gene3D" id="3.30.450.20">
    <property type="entry name" value="PAS domain"/>
    <property type="match status" value="3"/>
</dbReference>
<dbReference type="PROSITE" id="PS50112">
    <property type="entry name" value="PAS"/>
    <property type="match status" value="2"/>
</dbReference>
<dbReference type="InterPro" id="IPR000014">
    <property type="entry name" value="PAS"/>
</dbReference>
<dbReference type="InterPro" id="IPR003661">
    <property type="entry name" value="HisK_dim/P_dom"/>
</dbReference>
<evidence type="ECO:0000259" key="8">
    <source>
        <dbReference type="PROSITE" id="PS50112"/>
    </source>
</evidence>
<dbReference type="Gene3D" id="1.10.287.130">
    <property type="match status" value="1"/>
</dbReference>
<feature type="domain" description="PAC" evidence="9">
    <location>
        <begin position="379"/>
        <end position="431"/>
    </location>
</feature>
<dbReference type="InterPro" id="IPR003594">
    <property type="entry name" value="HATPase_dom"/>
</dbReference>
<dbReference type="Gene3D" id="3.30.565.10">
    <property type="entry name" value="Histidine kinase-like ATPase, C-terminal domain"/>
    <property type="match status" value="1"/>
</dbReference>
<keyword evidence="3" id="KW-0597">Phosphoprotein</keyword>
<keyword evidence="11" id="KW-1185">Reference proteome</keyword>
<sequence length="798" mass="92337">MNQMRYSSSQEISVSKNLDDALQKQLSNIISLAVSICNVPTVILSVKSKTGFISFSRDGMLEVNEALCVSIHKLLSKTSTSEIVHVSDISENEYLQDWSISTNRPAWTSFWTCPIFSNSKKLIGALSLFDEQHRSFTSVQNEAILHLSHQAAMVLETNDALRKLQKESKYNAEALENLVKCTGSGTWRYHLQTKKLTINEKWFELLGYNSTELKPINFDSWKSMMHPKDVERTLSQLEHFSSGDNKEYDVEFRMRHKKGTWTWIRSTGHVSKFDKDGKPLIIWGTHNDIDEKKRVELELLKEKERFELAAKATSDILWDWDVINNTIIFDESYEKVFGFKPLTKESDHSKQWQERLHPADREHVIQSLQKALESDERNWEHAYRFRKQDDTYAYVVDKAYIERNKTGIPLRVVGAFQDITLKKESELQLKVFESIINKTKDSIIITRAEPIDAPHGPEIIYVNDAVVEKTGYAKEELIGKTPRIFQGRNTDPATLKYISKKLRKWEVIDVDIINYTKDKKEYWINLSIVPVAGDDGRYKYLISVQKDITDRKIYERSLRELNEKLQKNAAELEISNSELEQFAYVTSHDLQEPLRMVTSFLTLLERKYGDGIDEKGKTYIHFAVDGAKRMRQLILDLLEYSRAGKIDEVYEEVDLNVLIKDVLKLSDRFIKEKNAVVTYDTLPVIRSFNSPLQQVFLNLINNALKYSSFDRTPSIHISAHEDDRKVLLTIEDNGIGIKEEYLEKIFVIFQRLHTKDEYTGTGIGLAITKKLMEHLGGRIWAESKEGAGSKFMIEIIKK</sequence>
<dbReference type="SUPFAM" id="SSF55785">
    <property type="entry name" value="PYP-like sensor domain (PAS domain)"/>
    <property type="match status" value="3"/>
</dbReference>
<dbReference type="EC" id="2.7.13.3" evidence="2"/>
<evidence type="ECO:0000256" key="1">
    <source>
        <dbReference type="ARBA" id="ARBA00000085"/>
    </source>
</evidence>
<keyword evidence="5" id="KW-0418">Kinase</keyword>
<feature type="domain" description="PAC" evidence="9">
    <location>
        <begin position="248"/>
        <end position="301"/>
    </location>
</feature>
<evidence type="ECO:0000256" key="5">
    <source>
        <dbReference type="ARBA" id="ARBA00022777"/>
    </source>
</evidence>
<evidence type="ECO:0000313" key="11">
    <source>
        <dbReference type="Proteomes" id="UP000239532"/>
    </source>
</evidence>
<evidence type="ECO:0000256" key="3">
    <source>
        <dbReference type="ARBA" id="ARBA00022553"/>
    </source>
</evidence>
<dbReference type="InterPro" id="IPR029016">
    <property type="entry name" value="GAF-like_dom_sf"/>
</dbReference>
<gene>
    <name evidence="10" type="ORF">BST86_01360</name>
</gene>
<evidence type="ECO:0000259" key="7">
    <source>
        <dbReference type="PROSITE" id="PS50109"/>
    </source>
</evidence>
<feature type="domain" description="PAS" evidence="8">
    <location>
        <begin position="302"/>
        <end position="375"/>
    </location>
</feature>
<evidence type="ECO:0000259" key="9">
    <source>
        <dbReference type="PROSITE" id="PS50113"/>
    </source>
</evidence>
<dbReference type="SMART" id="SM00388">
    <property type="entry name" value="HisKA"/>
    <property type="match status" value="1"/>
</dbReference>
<dbReference type="InterPro" id="IPR036097">
    <property type="entry name" value="HisK_dim/P_sf"/>
</dbReference>
<dbReference type="SUPFAM" id="SSF55874">
    <property type="entry name" value="ATPase domain of HSP90 chaperone/DNA topoisomerase II/histidine kinase"/>
    <property type="match status" value="1"/>
</dbReference>
<comment type="catalytic activity">
    <reaction evidence="1">
        <text>ATP + protein L-histidine = ADP + protein N-phospho-L-histidine.</text>
        <dbReference type="EC" id="2.7.13.3"/>
    </reaction>
</comment>
<dbReference type="SMART" id="SM00086">
    <property type="entry name" value="PAC"/>
    <property type="match status" value="3"/>
</dbReference>
<dbReference type="SMART" id="SM00387">
    <property type="entry name" value="HATPase_c"/>
    <property type="match status" value="1"/>
</dbReference>
<feature type="domain" description="Histidine kinase" evidence="7">
    <location>
        <begin position="585"/>
        <end position="798"/>
    </location>
</feature>
<dbReference type="Pfam" id="PF08447">
    <property type="entry name" value="PAS_3"/>
    <property type="match status" value="2"/>
</dbReference>
<keyword evidence="4" id="KW-0808">Transferase</keyword>
<dbReference type="PANTHER" id="PTHR43304">
    <property type="entry name" value="PHYTOCHROME-LIKE PROTEIN CPH1"/>
    <property type="match status" value="1"/>
</dbReference>
<dbReference type="PROSITE" id="PS50113">
    <property type="entry name" value="PAC"/>
    <property type="match status" value="3"/>
</dbReference>
<dbReference type="Pfam" id="PF02518">
    <property type="entry name" value="HATPase_c"/>
    <property type="match status" value="1"/>
</dbReference>
<evidence type="ECO:0000256" key="4">
    <source>
        <dbReference type="ARBA" id="ARBA00022679"/>
    </source>
</evidence>
<dbReference type="NCBIfam" id="TIGR00229">
    <property type="entry name" value="sensory_box"/>
    <property type="match status" value="2"/>
</dbReference>
<proteinExistence type="predicted"/>
<dbReference type="Proteomes" id="UP000239532">
    <property type="component" value="Unassembled WGS sequence"/>
</dbReference>
<dbReference type="AlphaFoldDB" id="A0A2S9WQR4"/>
<dbReference type="Gene3D" id="3.30.450.40">
    <property type="match status" value="1"/>
</dbReference>
<organism evidence="10 11">
    <name type="scientific">Nonlabens agnitus</name>
    <dbReference type="NCBI Taxonomy" id="870484"/>
    <lineage>
        <taxon>Bacteria</taxon>
        <taxon>Pseudomonadati</taxon>
        <taxon>Bacteroidota</taxon>
        <taxon>Flavobacteriia</taxon>
        <taxon>Flavobacteriales</taxon>
        <taxon>Flavobacteriaceae</taxon>
        <taxon>Nonlabens</taxon>
    </lineage>
</organism>
<dbReference type="InterPro" id="IPR000700">
    <property type="entry name" value="PAS-assoc_C"/>
</dbReference>
<dbReference type="Pfam" id="PF00512">
    <property type="entry name" value="HisKA"/>
    <property type="match status" value="1"/>
</dbReference>
<evidence type="ECO:0000256" key="2">
    <source>
        <dbReference type="ARBA" id="ARBA00012438"/>
    </source>
</evidence>
<comment type="caution">
    <text evidence="10">The sequence shown here is derived from an EMBL/GenBank/DDBJ whole genome shotgun (WGS) entry which is preliminary data.</text>
</comment>
<feature type="domain" description="PAS" evidence="8">
    <location>
        <begin position="428"/>
        <end position="481"/>
    </location>
</feature>
<evidence type="ECO:0000256" key="6">
    <source>
        <dbReference type="SAM" id="Coils"/>
    </source>
</evidence>
<dbReference type="SUPFAM" id="SSF55781">
    <property type="entry name" value="GAF domain-like"/>
    <property type="match status" value="1"/>
</dbReference>
<dbReference type="InterPro" id="IPR013655">
    <property type="entry name" value="PAS_fold_3"/>
</dbReference>
<dbReference type="GO" id="GO:0000155">
    <property type="term" value="F:phosphorelay sensor kinase activity"/>
    <property type="evidence" value="ECO:0007669"/>
    <property type="project" value="InterPro"/>
</dbReference>
<evidence type="ECO:0000313" key="10">
    <source>
        <dbReference type="EMBL" id="PRP65832.1"/>
    </source>
</evidence>
<dbReference type="InterPro" id="IPR004358">
    <property type="entry name" value="Sig_transdc_His_kin-like_C"/>
</dbReference>
<feature type="coiled-coil region" evidence="6">
    <location>
        <begin position="551"/>
        <end position="582"/>
    </location>
</feature>
<dbReference type="EMBL" id="MQUC01000003">
    <property type="protein sequence ID" value="PRP65832.1"/>
    <property type="molecule type" value="Genomic_DNA"/>
</dbReference>
<protein>
    <recommendedName>
        <fullName evidence="2">histidine kinase</fullName>
        <ecNumber evidence="2">2.7.13.3</ecNumber>
    </recommendedName>
</protein>
<dbReference type="InterPro" id="IPR035965">
    <property type="entry name" value="PAS-like_dom_sf"/>
</dbReference>
<dbReference type="InterPro" id="IPR005467">
    <property type="entry name" value="His_kinase_dom"/>
</dbReference>
<dbReference type="InterPro" id="IPR001610">
    <property type="entry name" value="PAC"/>
</dbReference>
<dbReference type="InterPro" id="IPR052162">
    <property type="entry name" value="Sensor_kinase/Photoreceptor"/>
</dbReference>
<accession>A0A2S9WQR4</accession>
<keyword evidence="6" id="KW-0175">Coiled coil</keyword>